<name>T1KSY1_TETUR</name>
<sequence>MPINSLPDECLLNIFIFLDNLEDLINCYKVNSRWSHLVSYRLSKVKYLTASKSNVTLGMINFNKPDVLKEADLARLLPNLKILDITHPFKQVLNHNETVAIIESTETIKGLIFEASSQHLSVTKHCKNLEMLATGVLEDRFIEIGYGSEIKQLYLWNYFLSTFSIFAQYFPKLKRLHIENSVGSLYEYRGPVLKNLEILEVLSSCCDETEVYHGFKLLDSCPRLKSAYFFIDSNQDFLNESIINSTVQDLVICYMPGCEQDWIFLKKFLSKFPNLKHLALRENDKIKDIHIEELIQILPNLILLDVRESFGVTQRSADYINRYCMRNNRSLSFYHKPGQRITGDWSHLSTRQERVCQGFDFMKHCFLKSFYQLPLLMDPKDEN</sequence>
<reference evidence="3" key="1">
    <citation type="submission" date="2011-08" db="EMBL/GenBank/DDBJ databases">
        <authorList>
            <person name="Rombauts S."/>
        </authorList>
    </citation>
    <scope>NUCLEOTIDE SEQUENCE</scope>
    <source>
        <strain evidence="3">London</strain>
    </source>
</reference>
<proteinExistence type="predicted"/>
<dbReference type="Gene3D" id="1.20.1280.50">
    <property type="match status" value="1"/>
</dbReference>
<dbReference type="KEGG" id="tut:107367130"/>
<dbReference type="AlphaFoldDB" id="T1KSY1"/>
<organism evidence="2 3">
    <name type="scientific">Tetranychus urticae</name>
    <name type="common">Two-spotted spider mite</name>
    <dbReference type="NCBI Taxonomy" id="32264"/>
    <lineage>
        <taxon>Eukaryota</taxon>
        <taxon>Metazoa</taxon>
        <taxon>Ecdysozoa</taxon>
        <taxon>Arthropoda</taxon>
        <taxon>Chelicerata</taxon>
        <taxon>Arachnida</taxon>
        <taxon>Acari</taxon>
        <taxon>Acariformes</taxon>
        <taxon>Trombidiformes</taxon>
        <taxon>Prostigmata</taxon>
        <taxon>Eleutherengona</taxon>
        <taxon>Raphignathae</taxon>
        <taxon>Tetranychoidea</taxon>
        <taxon>Tetranychidae</taxon>
        <taxon>Tetranychus</taxon>
    </lineage>
</organism>
<dbReference type="OMA" id="CKNIEMI"/>
<dbReference type="EnsemblMetazoa" id="tetur20g01240.1">
    <property type="protein sequence ID" value="tetur20g01240.1"/>
    <property type="gene ID" value="tetur20g01240"/>
</dbReference>
<accession>T1KSY1</accession>
<evidence type="ECO:0000313" key="2">
    <source>
        <dbReference type="EnsemblMetazoa" id="tetur20g01240.1"/>
    </source>
</evidence>
<dbReference type="SUPFAM" id="SSF81383">
    <property type="entry name" value="F-box domain"/>
    <property type="match status" value="1"/>
</dbReference>
<dbReference type="HOGENOM" id="CLU_029073_0_0_1"/>
<dbReference type="EMBL" id="CAEY01000513">
    <property type="status" value="NOT_ANNOTATED_CDS"/>
    <property type="molecule type" value="Genomic_DNA"/>
</dbReference>
<gene>
    <name evidence="2" type="primary">107367130</name>
</gene>
<dbReference type="Gene3D" id="3.80.10.10">
    <property type="entry name" value="Ribonuclease Inhibitor"/>
    <property type="match status" value="1"/>
</dbReference>
<reference evidence="2" key="2">
    <citation type="submission" date="2015-06" db="UniProtKB">
        <authorList>
            <consortium name="EnsemblMetazoa"/>
        </authorList>
    </citation>
    <scope>IDENTIFICATION</scope>
</reference>
<dbReference type="InterPro" id="IPR032675">
    <property type="entry name" value="LRR_dom_sf"/>
</dbReference>
<dbReference type="OrthoDB" id="550575at2759"/>
<evidence type="ECO:0000259" key="1">
    <source>
        <dbReference type="Pfam" id="PF12937"/>
    </source>
</evidence>
<evidence type="ECO:0000313" key="3">
    <source>
        <dbReference type="Proteomes" id="UP000015104"/>
    </source>
</evidence>
<dbReference type="Pfam" id="PF12937">
    <property type="entry name" value="F-box-like"/>
    <property type="match status" value="1"/>
</dbReference>
<dbReference type="Proteomes" id="UP000015104">
    <property type="component" value="Unassembled WGS sequence"/>
</dbReference>
<protein>
    <recommendedName>
        <fullName evidence="1">F-box domain-containing protein</fullName>
    </recommendedName>
</protein>
<feature type="domain" description="F-box" evidence="1">
    <location>
        <begin position="3"/>
        <end position="39"/>
    </location>
</feature>
<dbReference type="SUPFAM" id="SSF52047">
    <property type="entry name" value="RNI-like"/>
    <property type="match status" value="1"/>
</dbReference>
<dbReference type="InterPro" id="IPR036047">
    <property type="entry name" value="F-box-like_dom_sf"/>
</dbReference>
<dbReference type="InterPro" id="IPR001810">
    <property type="entry name" value="F-box_dom"/>
</dbReference>
<keyword evidence="3" id="KW-1185">Reference proteome</keyword>